<dbReference type="Pfam" id="PF00126">
    <property type="entry name" value="HTH_1"/>
    <property type="match status" value="1"/>
</dbReference>
<dbReference type="GO" id="GO:0003677">
    <property type="term" value="F:DNA binding"/>
    <property type="evidence" value="ECO:0007669"/>
    <property type="project" value="UniProtKB-KW"/>
</dbReference>
<dbReference type="Proteomes" id="UP000250299">
    <property type="component" value="Chromosome"/>
</dbReference>
<name>A0A2Z4RHN5_PSEPU</name>
<comment type="similarity">
    <text evidence="1">Belongs to the LysR transcriptional regulatory family.</text>
</comment>
<dbReference type="CDD" id="cd08414">
    <property type="entry name" value="PBP2_LTTR_aromatics_like"/>
    <property type="match status" value="1"/>
</dbReference>
<dbReference type="GO" id="GO:0003700">
    <property type="term" value="F:DNA-binding transcription factor activity"/>
    <property type="evidence" value="ECO:0007669"/>
    <property type="project" value="InterPro"/>
</dbReference>
<dbReference type="InterPro" id="IPR005119">
    <property type="entry name" value="LysR_subst-bd"/>
</dbReference>
<dbReference type="FunFam" id="1.10.10.10:FF:000001">
    <property type="entry name" value="LysR family transcriptional regulator"/>
    <property type="match status" value="1"/>
</dbReference>
<dbReference type="PANTHER" id="PTHR30346:SF30">
    <property type="entry name" value="SMALL NEUTRAL PROTEASE REGULATORY PROTEIN"/>
    <property type="match status" value="1"/>
</dbReference>
<dbReference type="InterPro" id="IPR036388">
    <property type="entry name" value="WH-like_DNA-bd_sf"/>
</dbReference>
<organism evidence="6 7">
    <name type="scientific">Pseudomonas putida</name>
    <name type="common">Arthrobacter siderocapsulatus</name>
    <dbReference type="NCBI Taxonomy" id="303"/>
    <lineage>
        <taxon>Bacteria</taxon>
        <taxon>Pseudomonadati</taxon>
        <taxon>Pseudomonadota</taxon>
        <taxon>Gammaproteobacteria</taxon>
        <taxon>Pseudomonadales</taxon>
        <taxon>Pseudomonadaceae</taxon>
        <taxon>Pseudomonas</taxon>
    </lineage>
</organism>
<evidence type="ECO:0000259" key="5">
    <source>
        <dbReference type="PROSITE" id="PS50931"/>
    </source>
</evidence>
<dbReference type="InterPro" id="IPR036390">
    <property type="entry name" value="WH_DNA-bd_sf"/>
</dbReference>
<keyword evidence="3" id="KW-0238">DNA-binding</keyword>
<keyword evidence="2" id="KW-0805">Transcription regulation</keyword>
<dbReference type="PRINTS" id="PR00039">
    <property type="entry name" value="HTHLYSR"/>
</dbReference>
<dbReference type="Gene3D" id="1.10.10.10">
    <property type="entry name" value="Winged helix-like DNA-binding domain superfamily/Winged helix DNA-binding domain"/>
    <property type="match status" value="1"/>
</dbReference>
<dbReference type="RefSeq" id="WP_110963258.1">
    <property type="nucleotide sequence ID" value="NZ_CP029693.1"/>
</dbReference>
<dbReference type="PANTHER" id="PTHR30346">
    <property type="entry name" value="TRANSCRIPTIONAL DUAL REGULATOR HCAR-RELATED"/>
    <property type="match status" value="1"/>
</dbReference>
<evidence type="ECO:0000256" key="3">
    <source>
        <dbReference type="ARBA" id="ARBA00023125"/>
    </source>
</evidence>
<dbReference type="SUPFAM" id="SSF46785">
    <property type="entry name" value="Winged helix' DNA-binding domain"/>
    <property type="match status" value="1"/>
</dbReference>
<dbReference type="GO" id="GO:0032993">
    <property type="term" value="C:protein-DNA complex"/>
    <property type="evidence" value="ECO:0007669"/>
    <property type="project" value="TreeGrafter"/>
</dbReference>
<dbReference type="OrthoDB" id="5289754at2"/>
<sequence length="288" mass="31624">MDIRHFRYFLAVARQRNFTRAAEQLGIAPPTLTRQIQDMEAELGARLFLRQARDVSLTEAGAALVIEADATVRQFESAQRNAQRAGRGEIGHIELGYVASAVYSGVLQKQVQGFADQYPDVSLNVRESPMASLANMILEGRFDLGYVRCPLAMPEGIESVRLMAEGFVLALPVDSWLNRLPAINSIHLQNENFILPEQVIGTLQVAAQGDFSPKLGAQPGGLVAVIALVSLGQGVAVVPESVVGHVSLPNVVYRQIQDCEASSWLALIYRRFEKSPVVNRYIERVKKG</sequence>
<evidence type="ECO:0000313" key="7">
    <source>
        <dbReference type="Proteomes" id="UP000250299"/>
    </source>
</evidence>
<evidence type="ECO:0000256" key="2">
    <source>
        <dbReference type="ARBA" id="ARBA00023015"/>
    </source>
</evidence>
<accession>A0A2Z4RHN5</accession>
<protein>
    <submittedName>
        <fullName evidence="6">LysR family transcriptional regulator</fullName>
    </submittedName>
</protein>
<evidence type="ECO:0000256" key="1">
    <source>
        <dbReference type="ARBA" id="ARBA00009437"/>
    </source>
</evidence>
<proteinExistence type="inferred from homology"/>
<evidence type="ECO:0000313" key="6">
    <source>
        <dbReference type="EMBL" id="AWY39484.1"/>
    </source>
</evidence>
<dbReference type="SUPFAM" id="SSF53850">
    <property type="entry name" value="Periplasmic binding protein-like II"/>
    <property type="match status" value="1"/>
</dbReference>
<gene>
    <name evidence="6" type="ORF">DKY63_06030</name>
</gene>
<keyword evidence="4" id="KW-0804">Transcription</keyword>
<reference evidence="6 7" key="1">
    <citation type="submission" date="2018-05" db="EMBL/GenBank/DDBJ databases">
        <title>Whole genome sequence of Pseudomonas putida JBC17.</title>
        <authorList>
            <person name="Lee Y.H."/>
            <person name="David K."/>
        </authorList>
    </citation>
    <scope>NUCLEOTIDE SEQUENCE [LARGE SCALE GENOMIC DNA]</scope>
    <source>
        <strain evidence="6 7">JBC17</strain>
    </source>
</reference>
<evidence type="ECO:0000256" key="4">
    <source>
        <dbReference type="ARBA" id="ARBA00023163"/>
    </source>
</evidence>
<dbReference type="EMBL" id="CP029693">
    <property type="protein sequence ID" value="AWY39484.1"/>
    <property type="molecule type" value="Genomic_DNA"/>
</dbReference>
<feature type="domain" description="HTH lysR-type" evidence="5">
    <location>
        <begin position="1"/>
        <end position="58"/>
    </location>
</feature>
<dbReference type="PROSITE" id="PS50931">
    <property type="entry name" value="HTH_LYSR"/>
    <property type="match status" value="1"/>
</dbReference>
<dbReference type="Pfam" id="PF03466">
    <property type="entry name" value="LysR_substrate"/>
    <property type="match status" value="1"/>
</dbReference>
<dbReference type="AlphaFoldDB" id="A0A2Z4RHN5"/>
<dbReference type="InterPro" id="IPR000847">
    <property type="entry name" value="LysR_HTH_N"/>
</dbReference>
<dbReference type="Gene3D" id="3.40.190.10">
    <property type="entry name" value="Periplasmic binding protein-like II"/>
    <property type="match status" value="2"/>
</dbReference>